<proteinExistence type="predicted"/>
<gene>
    <name evidence="5" type="ORF">L2716_01370</name>
</gene>
<keyword evidence="6" id="KW-1185">Reference proteome</keyword>
<keyword evidence="3" id="KW-0067">ATP-binding</keyword>
<dbReference type="SMART" id="SM00797">
    <property type="entry name" value="AHS2"/>
    <property type="match status" value="1"/>
</dbReference>
<protein>
    <submittedName>
        <fullName evidence="5">Biotin-dependent carboxyltransferase family protein</fullName>
    </submittedName>
</protein>
<accession>A0ABS9GUK1</accession>
<dbReference type="NCBIfam" id="TIGR00724">
    <property type="entry name" value="urea_amlyse_rel"/>
    <property type="match status" value="1"/>
</dbReference>
<sequence length="330" mass="36777">MKIIKPGLQVTIQDTGRFGYQRYGVIVNGVMDQLAHRIGNILVGNIGDEASLEMTMKGPEIEFEEDALISLTGGDLSATLNGQSVKRWRPIYVKAGTVLKYGACASGCRGYLTVAGGIDVPVIMGSRSTYLRAEFGGYEGRALKSGDQLKIGKRSDQSKKIFDQLAHTDQPFVESDWFSASDWGSENTDQHVIRFIPGREWSDFTEESQRLFTETEFQLTPQSDRMGYRFNGERLERSEQVEMISEAVTFGTVQVPSEGNPIILLADRQTAGGYPKIAQIASVDFSKVAQLKPGEKVRFKKITHQEAEQLLLEQEQNIQQLEQGISLKLR</sequence>
<dbReference type="Gene3D" id="2.40.100.10">
    <property type="entry name" value="Cyclophilin-like"/>
    <property type="match status" value="1"/>
</dbReference>
<dbReference type="InterPro" id="IPR052708">
    <property type="entry name" value="PxpC"/>
</dbReference>
<evidence type="ECO:0000313" key="5">
    <source>
        <dbReference type="EMBL" id="MCF6136359.1"/>
    </source>
</evidence>
<evidence type="ECO:0000256" key="3">
    <source>
        <dbReference type="ARBA" id="ARBA00022840"/>
    </source>
</evidence>
<comment type="caution">
    <text evidence="5">The sequence shown here is derived from an EMBL/GenBank/DDBJ whole genome shotgun (WGS) entry which is preliminary data.</text>
</comment>
<dbReference type="EMBL" id="JAKIJS010000001">
    <property type="protein sequence ID" value="MCF6136359.1"/>
    <property type="molecule type" value="Genomic_DNA"/>
</dbReference>
<dbReference type="SUPFAM" id="SSF50891">
    <property type="entry name" value="Cyclophilin-like"/>
    <property type="match status" value="1"/>
</dbReference>
<dbReference type="Pfam" id="PF02626">
    <property type="entry name" value="CT_A_B"/>
    <property type="match status" value="1"/>
</dbReference>
<evidence type="ECO:0000256" key="1">
    <source>
        <dbReference type="ARBA" id="ARBA00022741"/>
    </source>
</evidence>
<dbReference type="PANTHER" id="PTHR43309">
    <property type="entry name" value="5-OXOPROLINASE SUBUNIT C"/>
    <property type="match status" value="1"/>
</dbReference>
<evidence type="ECO:0000259" key="4">
    <source>
        <dbReference type="SMART" id="SM00797"/>
    </source>
</evidence>
<evidence type="ECO:0000256" key="2">
    <source>
        <dbReference type="ARBA" id="ARBA00022801"/>
    </source>
</evidence>
<dbReference type="InterPro" id="IPR029000">
    <property type="entry name" value="Cyclophilin-like_dom_sf"/>
</dbReference>
<keyword evidence="2" id="KW-0378">Hydrolase</keyword>
<dbReference type="Proteomes" id="UP001649381">
    <property type="component" value="Unassembled WGS sequence"/>
</dbReference>
<feature type="domain" description="Carboxyltransferase" evidence="4">
    <location>
        <begin position="22"/>
        <end position="317"/>
    </location>
</feature>
<reference evidence="5 6" key="1">
    <citation type="submission" date="2022-01" db="EMBL/GenBank/DDBJ databases">
        <title>Alkalihalobacillus sp. EGI L200015, a novel bacterium isolated from a salt lake sediment.</title>
        <authorList>
            <person name="Gao L."/>
            <person name="Fang B.-Z."/>
            <person name="Li W.-J."/>
        </authorList>
    </citation>
    <scope>NUCLEOTIDE SEQUENCE [LARGE SCALE GENOMIC DNA]</scope>
    <source>
        <strain evidence="5 6">KCTC 12718</strain>
    </source>
</reference>
<evidence type="ECO:0000313" key="6">
    <source>
        <dbReference type="Proteomes" id="UP001649381"/>
    </source>
</evidence>
<dbReference type="PANTHER" id="PTHR43309:SF5">
    <property type="entry name" value="5-OXOPROLINASE SUBUNIT C"/>
    <property type="match status" value="1"/>
</dbReference>
<dbReference type="InterPro" id="IPR003778">
    <property type="entry name" value="CT_A_B"/>
</dbReference>
<keyword evidence="1" id="KW-0547">Nucleotide-binding</keyword>
<organism evidence="5 6">
    <name type="scientific">Pseudalkalibacillus berkeleyi</name>
    <dbReference type="NCBI Taxonomy" id="1069813"/>
    <lineage>
        <taxon>Bacteria</taxon>
        <taxon>Bacillati</taxon>
        <taxon>Bacillota</taxon>
        <taxon>Bacilli</taxon>
        <taxon>Bacillales</taxon>
        <taxon>Fictibacillaceae</taxon>
        <taxon>Pseudalkalibacillus</taxon>
    </lineage>
</organism>
<name>A0ABS9GUK1_9BACL</name>
<dbReference type="RefSeq" id="WP_236330919.1">
    <property type="nucleotide sequence ID" value="NZ_JAKIJS010000001.1"/>
</dbReference>